<dbReference type="EMBL" id="JBHTLU010000019">
    <property type="protein sequence ID" value="MFD1221961.1"/>
    <property type="molecule type" value="Genomic_DNA"/>
</dbReference>
<dbReference type="SUPFAM" id="SSF55874">
    <property type="entry name" value="ATPase domain of HSP90 chaperone/DNA topoisomerase II/histidine kinase"/>
    <property type="match status" value="1"/>
</dbReference>
<dbReference type="CDD" id="cd00156">
    <property type="entry name" value="REC"/>
    <property type="match status" value="1"/>
</dbReference>
<keyword evidence="14" id="KW-1133">Transmembrane helix</keyword>
<evidence type="ECO:0000256" key="13">
    <source>
        <dbReference type="SAM" id="MobiDB-lite"/>
    </source>
</evidence>
<dbReference type="SMART" id="SM00387">
    <property type="entry name" value="HATPase_c"/>
    <property type="match status" value="1"/>
</dbReference>
<dbReference type="InterPro" id="IPR036097">
    <property type="entry name" value="HisK_dim/P_sf"/>
</dbReference>
<evidence type="ECO:0000256" key="10">
    <source>
        <dbReference type="ARBA" id="ARBA00023012"/>
    </source>
</evidence>
<evidence type="ECO:0000256" key="11">
    <source>
        <dbReference type="ARBA" id="ARBA00023136"/>
    </source>
</evidence>
<dbReference type="CDD" id="cd06225">
    <property type="entry name" value="HAMP"/>
    <property type="match status" value="1"/>
</dbReference>
<dbReference type="Gene3D" id="3.30.565.10">
    <property type="entry name" value="Histidine kinase-like ATPase, C-terminal domain"/>
    <property type="match status" value="1"/>
</dbReference>
<keyword evidence="14" id="KW-0812">Transmembrane</keyword>
<dbReference type="InterPro" id="IPR001789">
    <property type="entry name" value="Sig_transdc_resp-reg_receiver"/>
</dbReference>
<keyword evidence="10" id="KW-0902">Two-component regulatory system</keyword>
<evidence type="ECO:0000256" key="4">
    <source>
        <dbReference type="ARBA" id="ARBA00022475"/>
    </source>
</evidence>
<dbReference type="Gene3D" id="3.40.50.2300">
    <property type="match status" value="3"/>
</dbReference>
<evidence type="ECO:0000313" key="18">
    <source>
        <dbReference type="EMBL" id="MFD1221961.1"/>
    </source>
</evidence>
<accession>A0ABW3UNR0</accession>
<evidence type="ECO:0000259" key="17">
    <source>
        <dbReference type="PROSITE" id="PS50885"/>
    </source>
</evidence>
<organism evidence="18 19">
    <name type="scientific">Paenibacillus vulneris</name>
    <dbReference type="NCBI Taxonomy" id="1133364"/>
    <lineage>
        <taxon>Bacteria</taxon>
        <taxon>Bacillati</taxon>
        <taxon>Bacillota</taxon>
        <taxon>Bacilli</taxon>
        <taxon>Bacillales</taxon>
        <taxon>Paenibacillaceae</taxon>
        <taxon>Paenibacillus</taxon>
    </lineage>
</organism>
<evidence type="ECO:0000256" key="12">
    <source>
        <dbReference type="PROSITE-ProRule" id="PRU00169"/>
    </source>
</evidence>
<dbReference type="CDD" id="cd16922">
    <property type="entry name" value="HATPase_EvgS-ArcB-TorS-like"/>
    <property type="match status" value="1"/>
</dbReference>
<evidence type="ECO:0000313" key="19">
    <source>
        <dbReference type="Proteomes" id="UP001597180"/>
    </source>
</evidence>
<dbReference type="PRINTS" id="PR00344">
    <property type="entry name" value="BCTRLSENSOR"/>
</dbReference>
<dbReference type="InterPro" id="IPR004358">
    <property type="entry name" value="Sig_transdc_His_kin-like_C"/>
</dbReference>
<comment type="catalytic activity">
    <reaction evidence="1">
        <text>ATP + protein L-histidine = ADP + protein N-phospho-L-histidine.</text>
        <dbReference type="EC" id="2.7.13.3"/>
    </reaction>
</comment>
<feature type="modified residue" description="4-aspartylphosphate" evidence="12">
    <location>
        <position position="1009"/>
    </location>
</feature>
<dbReference type="InterPro" id="IPR007891">
    <property type="entry name" value="CHASE3"/>
</dbReference>
<keyword evidence="6" id="KW-0808">Transferase</keyword>
<keyword evidence="19" id="KW-1185">Reference proteome</keyword>
<dbReference type="InterPro" id="IPR003661">
    <property type="entry name" value="HisK_dim/P_dom"/>
</dbReference>
<keyword evidence="7" id="KW-0547">Nucleotide-binding</keyword>
<evidence type="ECO:0000259" key="16">
    <source>
        <dbReference type="PROSITE" id="PS50110"/>
    </source>
</evidence>
<dbReference type="Pfam" id="PF00512">
    <property type="entry name" value="HisKA"/>
    <property type="match status" value="1"/>
</dbReference>
<dbReference type="SMART" id="SM00448">
    <property type="entry name" value="REC"/>
    <property type="match status" value="3"/>
</dbReference>
<dbReference type="SMART" id="SM00304">
    <property type="entry name" value="HAMP"/>
    <property type="match status" value="1"/>
</dbReference>
<feature type="domain" description="Response regulatory" evidence="16">
    <location>
        <begin position="838"/>
        <end position="951"/>
    </location>
</feature>
<evidence type="ECO:0000259" key="15">
    <source>
        <dbReference type="PROSITE" id="PS50109"/>
    </source>
</evidence>
<dbReference type="InterPro" id="IPR003018">
    <property type="entry name" value="GAF"/>
</dbReference>
<evidence type="ECO:0000256" key="8">
    <source>
        <dbReference type="ARBA" id="ARBA00022777"/>
    </source>
</evidence>
<dbReference type="RefSeq" id="WP_345586254.1">
    <property type="nucleotide sequence ID" value="NZ_BAABJG010000003.1"/>
</dbReference>
<dbReference type="PROSITE" id="PS50885">
    <property type="entry name" value="HAMP"/>
    <property type="match status" value="1"/>
</dbReference>
<evidence type="ECO:0000256" key="7">
    <source>
        <dbReference type="ARBA" id="ARBA00022741"/>
    </source>
</evidence>
<feature type="transmembrane region" description="Helical" evidence="14">
    <location>
        <begin position="12"/>
        <end position="32"/>
    </location>
</feature>
<dbReference type="SUPFAM" id="SSF55781">
    <property type="entry name" value="GAF domain-like"/>
    <property type="match status" value="1"/>
</dbReference>
<dbReference type="SUPFAM" id="SSF52172">
    <property type="entry name" value="CheY-like"/>
    <property type="match status" value="3"/>
</dbReference>
<dbReference type="Gene3D" id="6.10.340.10">
    <property type="match status" value="1"/>
</dbReference>
<dbReference type="SMART" id="SM00388">
    <property type="entry name" value="HisKA"/>
    <property type="match status" value="1"/>
</dbReference>
<keyword evidence="5 12" id="KW-0597">Phosphoprotein</keyword>
<comment type="subcellular location">
    <subcellularLocation>
        <location evidence="2">Cell membrane</location>
        <topology evidence="2">Multi-pass membrane protein</topology>
    </subcellularLocation>
</comment>
<dbReference type="CDD" id="cd00082">
    <property type="entry name" value="HisKA"/>
    <property type="match status" value="1"/>
</dbReference>
<dbReference type="PROSITE" id="PS50110">
    <property type="entry name" value="RESPONSE_REGULATORY"/>
    <property type="match status" value="3"/>
</dbReference>
<dbReference type="PANTHER" id="PTHR45339">
    <property type="entry name" value="HYBRID SIGNAL TRANSDUCTION HISTIDINE KINASE J"/>
    <property type="match status" value="1"/>
</dbReference>
<dbReference type="SUPFAM" id="SSF47384">
    <property type="entry name" value="Homodimeric domain of signal transducing histidine kinase"/>
    <property type="match status" value="1"/>
</dbReference>
<feature type="domain" description="HAMP" evidence="17">
    <location>
        <begin position="212"/>
        <end position="266"/>
    </location>
</feature>
<dbReference type="Pfam" id="PF00072">
    <property type="entry name" value="Response_reg"/>
    <property type="match status" value="3"/>
</dbReference>
<evidence type="ECO:0000256" key="1">
    <source>
        <dbReference type="ARBA" id="ARBA00000085"/>
    </source>
</evidence>
<keyword evidence="9" id="KW-0067">ATP-binding</keyword>
<feature type="domain" description="Histidine kinase" evidence="15">
    <location>
        <begin position="539"/>
        <end position="770"/>
    </location>
</feature>
<dbReference type="Gene3D" id="3.30.450.40">
    <property type="match status" value="1"/>
</dbReference>
<feature type="compositionally biased region" description="Basic and acidic residues" evidence="13">
    <location>
        <begin position="461"/>
        <end position="476"/>
    </location>
</feature>
<dbReference type="Pfam" id="PF13185">
    <property type="entry name" value="GAF_2"/>
    <property type="match status" value="1"/>
</dbReference>
<dbReference type="PANTHER" id="PTHR45339:SF1">
    <property type="entry name" value="HYBRID SIGNAL TRANSDUCTION HISTIDINE KINASE J"/>
    <property type="match status" value="1"/>
</dbReference>
<feature type="domain" description="Response regulatory" evidence="16">
    <location>
        <begin position="960"/>
        <end position="1076"/>
    </location>
</feature>
<keyword evidence="11 14" id="KW-0472">Membrane</keyword>
<dbReference type="InterPro" id="IPR036890">
    <property type="entry name" value="HATPase_C_sf"/>
</dbReference>
<evidence type="ECO:0000256" key="14">
    <source>
        <dbReference type="SAM" id="Phobius"/>
    </source>
</evidence>
<dbReference type="Gene3D" id="1.10.287.130">
    <property type="match status" value="1"/>
</dbReference>
<feature type="region of interest" description="Disordered" evidence="13">
    <location>
        <begin position="455"/>
        <end position="476"/>
    </location>
</feature>
<evidence type="ECO:0000256" key="9">
    <source>
        <dbReference type="ARBA" id="ARBA00022840"/>
    </source>
</evidence>
<protein>
    <recommendedName>
        <fullName evidence="3">histidine kinase</fullName>
        <ecNumber evidence="3">2.7.13.3</ecNumber>
    </recommendedName>
</protein>
<dbReference type="InterPro" id="IPR003660">
    <property type="entry name" value="HAMP_dom"/>
</dbReference>
<dbReference type="Pfam" id="PF05227">
    <property type="entry name" value="CHASE3"/>
    <property type="match status" value="1"/>
</dbReference>
<proteinExistence type="predicted"/>
<keyword evidence="8" id="KW-0418">Kinase</keyword>
<comment type="caution">
    <text evidence="18">The sequence shown here is derived from an EMBL/GenBank/DDBJ whole genome shotgun (WGS) entry which is preliminary data.</text>
</comment>
<evidence type="ECO:0000256" key="6">
    <source>
        <dbReference type="ARBA" id="ARBA00022679"/>
    </source>
</evidence>
<evidence type="ECO:0000256" key="2">
    <source>
        <dbReference type="ARBA" id="ARBA00004651"/>
    </source>
</evidence>
<feature type="domain" description="Response regulatory" evidence="16">
    <location>
        <begin position="1106"/>
        <end position="1223"/>
    </location>
</feature>
<feature type="modified residue" description="4-aspartylphosphate" evidence="12">
    <location>
        <position position="1156"/>
    </location>
</feature>
<keyword evidence="4" id="KW-1003">Cell membrane</keyword>
<evidence type="ECO:0000256" key="3">
    <source>
        <dbReference type="ARBA" id="ARBA00012438"/>
    </source>
</evidence>
<dbReference type="CDD" id="cd17546">
    <property type="entry name" value="REC_hyHK_CKI1_RcsC-like"/>
    <property type="match status" value="1"/>
</dbReference>
<dbReference type="InterPro" id="IPR029016">
    <property type="entry name" value="GAF-like_dom_sf"/>
</dbReference>
<dbReference type="InterPro" id="IPR011006">
    <property type="entry name" value="CheY-like_superfamily"/>
</dbReference>
<evidence type="ECO:0000256" key="5">
    <source>
        <dbReference type="ARBA" id="ARBA00022553"/>
    </source>
</evidence>
<dbReference type="Proteomes" id="UP001597180">
    <property type="component" value="Unassembled WGS sequence"/>
</dbReference>
<dbReference type="SMART" id="SM00065">
    <property type="entry name" value="GAF"/>
    <property type="match status" value="1"/>
</dbReference>
<dbReference type="CDD" id="cd19410">
    <property type="entry name" value="HK9-like_sensor"/>
    <property type="match status" value="1"/>
</dbReference>
<dbReference type="InterPro" id="IPR005467">
    <property type="entry name" value="His_kinase_dom"/>
</dbReference>
<dbReference type="Pfam" id="PF02518">
    <property type="entry name" value="HATPase_c"/>
    <property type="match status" value="1"/>
</dbReference>
<name>A0ABW3UNR0_9BACL</name>
<dbReference type="EC" id="2.7.13.3" evidence="3"/>
<feature type="modified residue" description="4-aspartylphosphate" evidence="12">
    <location>
        <position position="887"/>
    </location>
</feature>
<reference evidence="19" key="1">
    <citation type="journal article" date="2019" name="Int. J. Syst. Evol. Microbiol.">
        <title>The Global Catalogue of Microorganisms (GCM) 10K type strain sequencing project: providing services to taxonomists for standard genome sequencing and annotation.</title>
        <authorList>
            <consortium name="The Broad Institute Genomics Platform"/>
            <consortium name="The Broad Institute Genome Sequencing Center for Infectious Disease"/>
            <person name="Wu L."/>
            <person name="Ma J."/>
        </authorList>
    </citation>
    <scope>NUCLEOTIDE SEQUENCE [LARGE SCALE GENOMIC DNA]</scope>
    <source>
        <strain evidence="19">CCUG 53270</strain>
    </source>
</reference>
<dbReference type="PROSITE" id="PS50109">
    <property type="entry name" value="HIS_KIN"/>
    <property type="match status" value="1"/>
</dbReference>
<dbReference type="Pfam" id="PF00672">
    <property type="entry name" value="HAMP"/>
    <property type="match status" value="1"/>
</dbReference>
<dbReference type="InterPro" id="IPR003594">
    <property type="entry name" value="HATPase_dom"/>
</dbReference>
<sequence length="1225" mass="138714">MLKNRKWNISSKIALGYVLIFLCMAASIFFLINRIDDLQKEIHFIADHDIEVHNLANQIEKNVLDMETGQRGYVITGDSSYLEPYNDGKRNWQQGYSQLYERISDNPAQQKNLEAIKSNIEAWMAASGDRLIPLRKDNNMEEILRYYRDDKGKRYMDQMRSQWEHFRSVEKQLTDERVADLESKNRELQYELYILMALALLLSIVGTWMISHSVVRTIRQVVTAIRQIASSDKNLGARIEVRTRDEIRELAEATNLLLDNVQKQDWLKSSIAEIAEMSQGINHIEELARSFMTKLAVVTNASHGSFYIRRGQDGQQQFVRMASYAGVGSSAGKSVIPMGEGLVGQAAVENRILLLQDIPESYIQITSGLGGAAPRSLLVTPVAYEGRVETVFELASFEPFSELHLELLEQVRASFGTVVNSVLGRMEIARLLLESQTFAEELQTQSEELQAQSEELLSQQEEMKASNESLKRSEERLQRQQDELEKVNVELSKRTSQLEAQVRFSEEVNMEIERQKEALQKRTEELTTMSKYKSEFLANMSHELRTPLNSMLILSQFLAENKEGNLSDKQVEFAHTIHASGSDLLRLIDEILDLSKVEAGKLELNVDLTVVEDIAGMLHRNFQPLAMKKGLRFRVETDFQVPPYFYTDSHRLMQILKNFLSNAFKFTPQGEVSLRIYPSEFAFTEAPGIVGQKAVAFAVTDSGIGIPKDKQELIFEAFQQVDGTTSRKFGGTGLGLTISRELAQLLGGDIRVESESGQGSTFTLYIPAKMELDGAPSLNESMREAAAAVETAASEPARPAVPHISDIVIPQVALSDPGLLLPGEVEDDREAIETGDKVMLIIEDDVPFAKCILDMARSRGFKGLVATQGDKGLALANKYKPHMIMLDIHLPVMDGWTVLDLLKQNPETRHIPVHVLSVVDEPQQSLVSGAMAYMKKPVSKDMLEQAFNHMEEQLNRVPKRLLIVEDNVPLRDGLVELIAHDDVAITAVGYGEEALRELHAGHFDCMVLDLELADMSGFELLDRIRHIDRLRTLPIIIFTGRDLDMKQERELRKYAESIIVKNVKSQERLYAETALYLHRVESQLPEERRKLLHKLNNAEDVFAGKHIMLVEDDIRNVFALSNVLEEHKLKITYAENGREALNLLEQNPDIDLVLMDIMMPEMDGYEAMKRIRSNPRHEQLPVIALTAKAMKEDRQKCIEAGASDYICKPINTDKLLSMLKVWLYK</sequence>
<gene>
    <name evidence="18" type="ORF">ACFQ4B_17715</name>
</gene>